<gene>
    <name evidence="2" type="ORF">FCS21_01580</name>
</gene>
<accession>A0A8H2JPJ4</accession>
<evidence type="ECO:0000313" key="3">
    <source>
        <dbReference type="Proteomes" id="UP000307702"/>
    </source>
</evidence>
<dbReference type="InterPro" id="IPR006837">
    <property type="entry name" value="Divergent_DAC"/>
</dbReference>
<evidence type="ECO:0000313" key="2">
    <source>
        <dbReference type="EMBL" id="TMM47982.1"/>
    </source>
</evidence>
<dbReference type="AlphaFoldDB" id="A0A8H2JPJ4"/>
<keyword evidence="1" id="KW-0732">Signal</keyword>
<comment type="caution">
    <text evidence="2">The sequence shown here is derived from an EMBL/GenBank/DDBJ whole genome shotgun (WGS) entry which is preliminary data.</text>
</comment>
<dbReference type="SUPFAM" id="SSF88713">
    <property type="entry name" value="Glycoside hydrolase/deacetylase"/>
    <property type="match status" value="1"/>
</dbReference>
<organism evidence="2 3">
    <name type="scientific">Colwellia ponticola</name>
    <dbReference type="NCBI Taxonomy" id="2304625"/>
    <lineage>
        <taxon>Bacteria</taxon>
        <taxon>Pseudomonadati</taxon>
        <taxon>Pseudomonadota</taxon>
        <taxon>Gammaproteobacteria</taxon>
        <taxon>Alteromonadales</taxon>
        <taxon>Colwelliaceae</taxon>
        <taxon>Colwellia</taxon>
    </lineage>
</organism>
<dbReference type="Pfam" id="PF04748">
    <property type="entry name" value="Polysacc_deac_2"/>
    <property type="match status" value="1"/>
</dbReference>
<feature type="chain" id="PRO_5034621117" evidence="1">
    <location>
        <begin position="21"/>
        <end position="266"/>
    </location>
</feature>
<feature type="signal peptide" evidence="1">
    <location>
        <begin position="1"/>
        <end position="20"/>
    </location>
</feature>
<name>A0A8H2JPJ4_9GAMM</name>
<dbReference type="Gene3D" id="3.20.20.370">
    <property type="entry name" value="Glycoside hydrolase/deacetylase"/>
    <property type="match status" value="1"/>
</dbReference>
<sequence length="266" mass="29683">MRTCVFLIFFLATFSIKTFAQTLASNVDIKSLLKTQTKRVAIIIDDMGYRRTDKDALTLPGAVTYAFLPHTTYGKKLAIQANSTNHDVLLHIPMESENKKKLGPGALTSHMNKQAFSQSLTASFAEIPFAIGINNHMGSYLTQLYQPMAWTMAFLKKNNLLFLDSKTSLSSRAQQAAIDFGVPVQARHIFLDNELTDKYISEQFRQLINFTKEHHSAIAIAHPHPETVAMLTKLIPTLKTHGIELVPLSSLYSTTISTQKKLLASN</sequence>
<protein>
    <submittedName>
        <fullName evidence="2">Divergent polysaccharide deacetylase family protein</fullName>
    </submittedName>
</protein>
<dbReference type="InterPro" id="IPR011330">
    <property type="entry name" value="Glyco_hydro/deAcase_b/a-brl"/>
</dbReference>
<proteinExistence type="predicted"/>
<dbReference type="PANTHER" id="PTHR30105:SF2">
    <property type="entry name" value="DIVERGENT POLYSACCHARIDE DEACETYLASE SUPERFAMILY"/>
    <property type="match status" value="1"/>
</dbReference>
<dbReference type="Proteomes" id="UP000307702">
    <property type="component" value="Unassembled WGS sequence"/>
</dbReference>
<dbReference type="PANTHER" id="PTHR30105">
    <property type="entry name" value="UNCHARACTERIZED YIBQ-RELATED"/>
    <property type="match status" value="1"/>
</dbReference>
<dbReference type="GO" id="GO:0005975">
    <property type="term" value="P:carbohydrate metabolic process"/>
    <property type="evidence" value="ECO:0007669"/>
    <property type="project" value="InterPro"/>
</dbReference>
<dbReference type="EMBL" id="SZVP01000001">
    <property type="protein sequence ID" value="TMM47982.1"/>
    <property type="molecule type" value="Genomic_DNA"/>
</dbReference>
<keyword evidence="3" id="KW-1185">Reference proteome</keyword>
<reference evidence="2 3" key="1">
    <citation type="submission" date="2019-05" db="EMBL/GenBank/DDBJ databases">
        <title>Colwellia ponticola sp. nov., isolated from seawater.</title>
        <authorList>
            <person name="Yoon J.-H."/>
        </authorList>
    </citation>
    <scope>NUCLEOTIDE SEQUENCE [LARGE SCALE GENOMIC DNA]</scope>
    <source>
        <strain evidence="2 3">OISW-25</strain>
    </source>
</reference>
<dbReference type="CDD" id="cd10936">
    <property type="entry name" value="CE4_DAC2"/>
    <property type="match status" value="1"/>
</dbReference>
<dbReference type="OrthoDB" id="9784811at2"/>
<evidence type="ECO:0000256" key="1">
    <source>
        <dbReference type="SAM" id="SignalP"/>
    </source>
</evidence>